<dbReference type="InterPro" id="IPR046228">
    <property type="entry name" value="DUF6261"/>
</dbReference>
<dbReference type="STRING" id="388919.SSA_1889"/>
<dbReference type="OrthoDB" id="2233569at2"/>
<dbReference type="eggNOG" id="ENOG5031Z76">
    <property type="taxonomic scope" value="Bacteria"/>
</dbReference>
<gene>
    <name evidence="2" type="ordered locus">SSA_1889</name>
</gene>
<keyword evidence="3" id="KW-1185">Reference proteome</keyword>
<protein>
    <submittedName>
        <fullName evidence="2">Conserved uncharacterized protein</fullName>
    </submittedName>
</protein>
<dbReference type="AlphaFoldDB" id="A3CQ12"/>
<evidence type="ECO:0000256" key="1">
    <source>
        <dbReference type="SAM" id="MobiDB-lite"/>
    </source>
</evidence>
<evidence type="ECO:0000313" key="3">
    <source>
        <dbReference type="Proteomes" id="UP000002148"/>
    </source>
</evidence>
<accession>A3CQ12</accession>
<evidence type="ECO:0000313" key="2">
    <source>
        <dbReference type="EMBL" id="ABN45267.1"/>
    </source>
</evidence>
<dbReference type="SMR" id="A3CQ12"/>
<dbReference type="PATRIC" id="fig|388919.9.peg.1792"/>
<sequence length="279" mass="31500">MTFQGSHAKDLLSRAILSSSNYWRGFIMTTNYTIRPLTYSNFTHREFESLMTDSRQIITDFVKANKNEDMYGTHLEPFASKLEEFQEQLASVEKKQTTSLAEVDKERDSALVGLFTLHRGFAKIKEAKFKEAHETLAPVLTKYKDITKHNNDVATAEIKSLLKTLKEEPYNAAVTTLGLSPVISAVTTAQEDYDKAEALARAAKSSKEVGKTKQLRTEISRTYDLFMRYTAASAEAYPEKAHFTKLLKDLNTIRDSKRRLASPNKKTKTESVPVPEVTG</sequence>
<dbReference type="Proteomes" id="UP000002148">
    <property type="component" value="Chromosome"/>
</dbReference>
<name>A3CQ12_STRSV</name>
<proteinExistence type="predicted"/>
<dbReference type="HOGENOM" id="CLU_1106594_0_0_9"/>
<organism evidence="2 3">
    <name type="scientific">Streptococcus sanguinis (strain SK36)</name>
    <dbReference type="NCBI Taxonomy" id="388919"/>
    <lineage>
        <taxon>Bacteria</taxon>
        <taxon>Bacillati</taxon>
        <taxon>Bacillota</taxon>
        <taxon>Bacilli</taxon>
        <taxon>Lactobacillales</taxon>
        <taxon>Streptococcaceae</taxon>
        <taxon>Streptococcus</taxon>
    </lineage>
</organism>
<reference evidence="2 3" key="1">
    <citation type="journal article" date="2007" name="J. Bacteriol.">
        <title>Genome of the opportunistic pathogen Streptococcus sanguinis.</title>
        <authorList>
            <person name="Xu P."/>
            <person name="Alves J.M."/>
            <person name="Kitten T."/>
            <person name="Brown A."/>
            <person name="Chen Z."/>
            <person name="Ozaki L.S."/>
            <person name="Manque P."/>
            <person name="Ge X."/>
            <person name="Serrano M.G."/>
            <person name="Puiu D."/>
            <person name="Hendricks S."/>
            <person name="Wang Y."/>
            <person name="Chaplin M.D."/>
            <person name="Akan D."/>
            <person name="Paik S."/>
            <person name="Peterson D.L."/>
            <person name="Macrina F.L."/>
            <person name="Buck G.A."/>
        </authorList>
    </citation>
    <scope>NUCLEOTIDE SEQUENCE [LARGE SCALE GENOMIC DNA]</scope>
    <source>
        <strain evidence="2 3">SK36</strain>
    </source>
</reference>
<dbReference type="Pfam" id="PF19775">
    <property type="entry name" value="DUF6261"/>
    <property type="match status" value="1"/>
</dbReference>
<feature type="region of interest" description="Disordered" evidence="1">
    <location>
        <begin position="257"/>
        <end position="279"/>
    </location>
</feature>
<dbReference type="EMBL" id="CP000387">
    <property type="protein sequence ID" value="ABN45267.1"/>
    <property type="molecule type" value="Genomic_DNA"/>
</dbReference>
<dbReference type="KEGG" id="ssa:SSA_1889"/>